<dbReference type="EMBL" id="BRYA01000290">
    <property type="protein sequence ID" value="GMI46261.1"/>
    <property type="molecule type" value="Genomic_DNA"/>
</dbReference>
<dbReference type="Proteomes" id="UP001165065">
    <property type="component" value="Unassembled WGS sequence"/>
</dbReference>
<accession>A0A9W7GI17</accession>
<gene>
    <name evidence="1" type="ORF">TrCOL_g310</name>
</gene>
<dbReference type="OrthoDB" id="44564at2759"/>
<dbReference type="AlphaFoldDB" id="A0A9W7GI17"/>
<keyword evidence="2" id="KW-1185">Reference proteome</keyword>
<comment type="caution">
    <text evidence="1">The sequence shown here is derived from an EMBL/GenBank/DDBJ whole genome shotgun (WGS) entry which is preliminary data.</text>
</comment>
<reference evidence="2" key="1">
    <citation type="journal article" date="2023" name="Commun. Biol.">
        <title>Genome analysis of Parmales, the sister group of diatoms, reveals the evolutionary specialization of diatoms from phago-mixotrophs to photoautotrophs.</title>
        <authorList>
            <person name="Ban H."/>
            <person name="Sato S."/>
            <person name="Yoshikawa S."/>
            <person name="Yamada K."/>
            <person name="Nakamura Y."/>
            <person name="Ichinomiya M."/>
            <person name="Sato N."/>
            <person name="Blanc-Mathieu R."/>
            <person name="Endo H."/>
            <person name="Kuwata A."/>
            <person name="Ogata H."/>
        </authorList>
    </citation>
    <scope>NUCLEOTIDE SEQUENCE [LARGE SCALE GENOMIC DNA]</scope>
</reference>
<protein>
    <submittedName>
        <fullName evidence="1">Uncharacterized protein</fullName>
    </submittedName>
</protein>
<organism evidence="1 2">
    <name type="scientific">Triparma columacea</name>
    <dbReference type="NCBI Taxonomy" id="722753"/>
    <lineage>
        <taxon>Eukaryota</taxon>
        <taxon>Sar</taxon>
        <taxon>Stramenopiles</taxon>
        <taxon>Ochrophyta</taxon>
        <taxon>Bolidophyceae</taxon>
        <taxon>Parmales</taxon>
        <taxon>Triparmaceae</taxon>
        <taxon>Triparma</taxon>
    </lineage>
</organism>
<proteinExistence type="predicted"/>
<evidence type="ECO:0000313" key="1">
    <source>
        <dbReference type="EMBL" id="GMI46261.1"/>
    </source>
</evidence>
<sequence>MSRQITSLLIRRTLPLTLPRPLPHTLPRTYSNITYSGGHASEGQGGFYGSGGARILQGSTSQRAGAVAHAGDVMELERVVGEVEKTEGLILQEGKGVSNKVIELKATLKKIVTAPAVTEIMNKLEYKGEPVWGLSESERELVAYMRQKVNEV</sequence>
<evidence type="ECO:0000313" key="2">
    <source>
        <dbReference type="Proteomes" id="UP001165065"/>
    </source>
</evidence>
<name>A0A9W7GI17_9STRA</name>